<evidence type="ECO:0000256" key="1">
    <source>
        <dbReference type="ARBA" id="ARBA00001946"/>
    </source>
</evidence>
<dbReference type="RefSeq" id="WP_119034908.1">
    <property type="nucleotide sequence ID" value="NZ_QXDC01000002.1"/>
</dbReference>
<dbReference type="PANTHER" id="PTHR42742">
    <property type="entry name" value="TRANSCRIPTIONAL REPRESSOR MPRA"/>
    <property type="match status" value="1"/>
</dbReference>
<keyword evidence="3" id="KW-0862">Zinc</keyword>
<name>A0A397PEL4_9SPHN</name>
<reference evidence="7 8" key="1">
    <citation type="submission" date="2018-08" db="EMBL/GenBank/DDBJ databases">
        <title>Genomic Encyclopedia of Type Strains, Phase IV (KMG-IV): sequencing the most valuable type-strain genomes for metagenomic binning, comparative biology and taxonomic classification.</title>
        <authorList>
            <person name="Goeker M."/>
        </authorList>
    </citation>
    <scope>NUCLEOTIDE SEQUENCE [LARGE SCALE GENOMIC DNA]</scope>
    <source>
        <strain evidence="7 8">DSM 25527</strain>
    </source>
</reference>
<keyword evidence="7" id="KW-0808">Transferase</keyword>
<dbReference type="GO" id="GO:0008865">
    <property type="term" value="F:fructokinase activity"/>
    <property type="evidence" value="ECO:0007669"/>
    <property type="project" value="UniProtKB-EC"/>
</dbReference>
<evidence type="ECO:0000256" key="2">
    <source>
        <dbReference type="ARBA" id="ARBA00022723"/>
    </source>
</evidence>
<comment type="catalytic activity">
    <reaction evidence="6">
        <text>D-fructose + ATP = D-fructose 6-phosphate + ADP + H(+)</text>
        <dbReference type="Rhea" id="RHEA:16125"/>
        <dbReference type="ChEBI" id="CHEBI:15378"/>
        <dbReference type="ChEBI" id="CHEBI:30616"/>
        <dbReference type="ChEBI" id="CHEBI:37721"/>
        <dbReference type="ChEBI" id="CHEBI:61527"/>
        <dbReference type="ChEBI" id="CHEBI:456216"/>
        <dbReference type="EC" id="2.7.1.4"/>
    </reaction>
</comment>
<protein>
    <recommendedName>
        <fullName evidence="5">fructokinase</fullName>
        <ecNumber evidence="5">2.7.1.4</ecNumber>
    </recommendedName>
</protein>
<comment type="caution">
    <text evidence="7">The sequence shown here is derived from an EMBL/GenBank/DDBJ whole genome shotgun (WGS) entry which is preliminary data.</text>
</comment>
<keyword evidence="4" id="KW-0460">Magnesium</keyword>
<evidence type="ECO:0000256" key="4">
    <source>
        <dbReference type="ARBA" id="ARBA00022842"/>
    </source>
</evidence>
<keyword evidence="8" id="KW-1185">Reference proteome</keyword>
<evidence type="ECO:0000313" key="7">
    <source>
        <dbReference type="EMBL" id="RIA46863.1"/>
    </source>
</evidence>
<dbReference type="InterPro" id="IPR051804">
    <property type="entry name" value="Carb_Metab_Reg_Kinase/Isom"/>
</dbReference>
<gene>
    <name evidence="7" type="ORF">DFR49_1423</name>
</gene>
<dbReference type="InterPro" id="IPR043129">
    <property type="entry name" value="ATPase_NBD"/>
</dbReference>
<organism evidence="7 8">
    <name type="scientific">Hephaestia caeni</name>
    <dbReference type="NCBI Taxonomy" id="645617"/>
    <lineage>
        <taxon>Bacteria</taxon>
        <taxon>Pseudomonadati</taxon>
        <taxon>Pseudomonadota</taxon>
        <taxon>Alphaproteobacteria</taxon>
        <taxon>Sphingomonadales</taxon>
        <taxon>Sphingomonadaceae</taxon>
        <taxon>Hephaestia</taxon>
    </lineage>
</organism>
<dbReference type="SUPFAM" id="SSF53067">
    <property type="entry name" value="Actin-like ATPase domain"/>
    <property type="match status" value="1"/>
</dbReference>
<dbReference type="AlphaFoldDB" id="A0A397PEL4"/>
<comment type="cofactor">
    <cofactor evidence="1">
        <name>Mg(2+)</name>
        <dbReference type="ChEBI" id="CHEBI:18420"/>
    </cofactor>
</comment>
<accession>A0A397PEL4</accession>
<dbReference type="Pfam" id="PF00480">
    <property type="entry name" value="ROK"/>
    <property type="match status" value="1"/>
</dbReference>
<dbReference type="EC" id="2.7.1.4" evidence="5"/>
<keyword evidence="7" id="KW-0418">Kinase</keyword>
<dbReference type="PANTHER" id="PTHR42742:SF3">
    <property type="entry name" value="FRUCTOKINASE"/>
    <property type="match status" value="1"/>
</dbReference>
<keyword evidence="2" id="KW-0479">Metal-binding</keyword>
<dbReference type="EMBL" id="QXDC01000002">
    <property type="protein sequence ID" value="RIA46863.1"/>
    <property type="molecule type" value="Genomic_DNA"/>
</dbReference>
<dbReference type="OrthoDB" id="9783435at2"/>
<sequence length="306" mass="31134">MSAAPPPGGDPKARPFAGVELGGTKCICTLAHGPTRVLDQRTIPTTVPQETLPAIVATLTAWHRDPGFAALGIASFGPLDLDPRSPRYGHILATNKPGWPNADVLGEIAAPFAVPVGFDTDVNGAALAEIRWGAGQGLDDFAYVTVGTGVGVGLIVHGKPTRGIGHSEFGHIRVPRLAGDTVASVCRYHPDCVEGLASGSALKARAGGRPVADIAADDPVWEPIVHTLSAMTHALVCATGPLRVAIGGGVPARQPHLIDRINTGLIESLGGYMPLPDDGPYVVAPQLGAMAGPLGAIALAMGAAGA</sequence>
<dbReference type="InterPro" id="IPR000600">
    <property type="entry name" value="ROK"/>
</dbReference>
<evidence type="ECO:0000256" key="3">
    <source>
        <dbReference type="ARBA" id="ARBA00022833"/>
    </source>
</evidence>
<evidence type="ECO:0000313" key="8">
    <source>
        <dbReference type="Proteomes" id="UP000266568"/>
    </source>
</evidence>
<dbReference type="Gene3D" id="3.30.420.40">
    <property type="match status" value="2"/>
</dbReference>
<proteinExistence type="predicted"/>
<evidence type="ECO:0000256" key="6">
    <source>
        <dbReference type="ARBA" id="ARBA00048451"/>
    </source>
</evidence>
<evidence type="ECO:0000256" key="5">
    <source>
        <dbReference type="ARBA" id="ARBA00038887"/>
    </source>
</evidence>
<dbReference type="Proteomes" id="UP000266568">
    <property type="component" value="Unassembled WGS sequence"/>
</dbReference>
<dbReference type="GO" id="GO:0046872">
    <property type="term" value="F:metal ion binding"/>
    <property type="evidence" value="ECO:0007669"/>
    <property type="project" value="UniProtKB-KW"/>
</dbReference>
<dbReference type="CDD" id="cd24067">
    <property type="entry name" value="ASKHA_NBD_ROK_BsFRK-like"/>
    <property type="match status" value="1"/>
</dbReference>